<dbReference type="OrthoDB" id="9796712at2"/>
<evidence type="ECO:0008006" key="5">
    <source>
        <dbReference type="Google" id="ProtNLM"/>
    </source>
</evidence>
<dbReference type="GO" id="GO:0005737">
    <property type="term" value="C:cytoplasm"/>
    <property type="evidence" value="ECO:0007669"/>
    <property type="project" value="TreeGrafter"/>
</dbReference>
<feature type="transmembrane region" description="Helical" evidence="2">
    <location>
        <begin position="15"/>
        <end position="34"/>
    </location>
</feature>
<keyword evidence="2" id="KW-0472">Membrane</keyword>
<proteinExistence type="predicted"/>
<dbReference type="AlphaFoldDB" id="A0A399T266"/>
<dbReference type="InterPro" id="IPR011053">
    <property type="entry name" value="Single_hybrid_motif"/>
</dbReference>
<dbReference type="EMBL" id="QWGR01000005">
    <property type="protein sequence ID" value="RIJ48317.1"/>
    <property type="molecule type" value="Genomic_DNA"/>
</dbReference>
<dbReference type="InterPro" id="IPR002930">
    <property type="entry name" value="GCV_H"/>
</dbReference>
<evidence type="ECO:0000256" key="1">
    <source>
        <dbReference type="ARBA" id="ARBA00022823"/>
    </source>
</evidence>
<accession>A0A399T266</accession>
<dbReference type="CDD" id="cd06848">
    <property type="entry name" value="GCS_H"/>
    <property type="match status" value="1"/>
</dbReference>
<organism evidence="3 4">
    <name type="scientific">Maribellus luteus</name>
    <dbReference type="NCBI Taxonomy" id="2305463"/>
    <lineage>
        <taxon>Bacteria</taxon>
        <taxon>Pseudomonadati</taxon>
        <taxon>Bacteroidota</taxon>
        <taxon>Bacteroidia</taxon>
        <taxon>Marinilabiliales</taxon>
        <taxon>Prolixibacteraceae</taxon>
        <taxon>Maribellus</taxon>
    </lineage>
</organism>
<reference evidence="3" key="1">
    <citation type="submission" date="2018-08" db="EMBL/GenBank/DDBJ databases">
        <title>Pallidiluteibacterium maritimus gen. nov., sp. nov., isolated from coastal sediment.</title>
        <authorList>
            <person name="Zhou L.Y."/>
        </authorList>
    </citation>
    <scope>NUCLEOTIDE SEQUENCE [LARGE SCALE GENOMIC DNA]</scope>
    <source>
        <strain evidence="3">XSD2</strain>
    </source>
</reference>
<dbReference type="GO" id="GO:0009249">
    <property type="term" value="P:protein lipoylation"/>
    <property type="evidence" value="ECO:0007669"/>
    <property type="project" value="TreeGrafter"/>
</dbReference>
<dbReference type="Proteomes" id="UP000265926">
    <property type="component" value="Unassembled WGS sequence"/>
</dbReference>
<gene>
    <name evidence="3" type="ORF">D1614_11345</name>
</gene>
<evidence type="ECO:0000313" key="4">
    <source>
        <dbReference type="Proteomes" id="UP000265926"/>
    </source>
</evidence>
<keyword evidence="4" id="KW-1185">Reference proteome</keyword>
<dbReference type="Gene3D" id="2.40.50.100">
    <property type="match status" value="1"/>
</dbReference>
<dbReference type="PANTHER" id="PTHR11715:SF3">
    <property type="entry name" value="GLYCINE CLEAVAGE SYSTEM H PROTEIN-RELATED"/>
    <property type="match status" value="1"/>
</dbReference>
<evidence type="ECO:0000256" key="2">
    <source>
        <dbReference type="SAM" id="Phobius"/>
    </source>
</evidence>
<dbReference type="RefSeq" id="WP_119438049.1">
    <property type="nucleotide sequence ID" value="NZ_QWGR01000005.1"/>
</dbReference>
<dbReference type="InterPro" id="IPR033753">
    <property type="entry name" value="GCV_H/Fam206"/>
</dbReference>
<keyword evidence="1" id="KW-0450">Lipoyl</keyword>
<sequence>MEGFTYTNLFETKGIEYIIVILFLLLLIPFWLLVSGKSNAVQHLQEGIRVLAAHLLRVPKGLFFSRNHTWLYLEKSGQAKIGLDDFLQNVLGEITVQPLKSAGDVVQKGEVLALIEQEGKQLHVLSPLSGEIVGVNASVVERRGALSNEAFEEGWLYALVPANWQKETSSFLLGADAVRWFSDEINRLKDFLNIKLARQAGLEPLVVFQEGGELQVDLLAELDAGIWNEFQNEFLEQTS</sequence>
<dbReference type="PANTHER" id="PTHR11715">
    <property type="entry name" value="GLYCINE CLEAVAGE SYSTEM H PROTEIN"/>
    <property type="match status" value="1"/>
</dbReference>
<keyword evidence="2" id="KW-1133">Transmembrane helix</keyword>
<dbReference type="GO" id="GO:0019464">
    <property type="term" value="P:glycine decarboxylation via glycine cleavage system"/>
    <property type="evidence" value="ECO:0007669"/>
    <property type="project" value="InterPro"/>
</dbReference>
<keyword evidence="2" id="KW-0812">Transmembrane</keyword>
<name>A0A399T266_9BACT</name>
<dbReference type="GO" id="GO:0005960">
    <property type="term" value="C:glycine cleavage complex"/>
    <property type="evidence" value="ECO:0007669"/>
    <property type="project" value="InterPro"/>
</dbReference>
<dbReference type="SUPFAM" id="SSF51230">
    <property type="entry name" value="Single hybrid motif"/>
    <property type="match status" value="1"/>
</dbReference>
<evidence type="ECO:0000313" key="3">
    <source>
        <dbReference type="EMBL" id="RIJ48317.1"/>
    </source>
</evidence>
<comment type="caution">
    <text evidence="3">The sequence shown here is derived from an EMBL/GenBank/DDBJ whole genome shotgun (WGS) entry which is preliminary data.</text>
</comment>
<dbReference type="Pfam" id="PF01597">
    <property type="entry name" value="GCV_H"/>
    <property type="match status" value="1"/>
</dbReference>
<protein>
    <recommendedName>
        <fullName evidence="5">Glycine cleavage system protein H</fullName>
    </recommendedName>
</protein>